<comment type="caution">
    <text evidence="1">The sequence shown here is derived from an EMBL/GenBank/DDBJ whole genome shotgun (WGS) entry which is preliminary data.</text>
</comment>
<dbReference type="AlphaFoldDB" id="A0AAV8TAL4"/>
<dbReference type="PANTHER" id="PTHR31286:SF153">
    <property type="entry name" value="DUF4283 DOMAIN PROTEIN"/>
    <property type="match status" value="1"/>
</dbReference>
<dbReference type="EMBL" id="JAIWQS010000005">
    <property type="protein sequence ID" value="KAJ8763886.1"/>
    <property type="molecule type" value="Genomic_DNA"/>
</dbReference>
<sequence length="110" mass="12770">MAEDMGMSVREVNGGLYLFQFYHKVDMDRILDESLVKVFGLRAGFKSESVLKRVGDAIGEFVEADPNNCVQKWCEFWRVRIKFDIRKPIKEAMKLNKGDSNEVIIVNFVY</sequence>
<evidence type="ECO:0000313" key="1">
    <source>
        <dbReference type="EMBL" id="KAJ8763886.1"/>
    </source>
</evidence>
<keyword evidence="2" id="KW-1185">Reference proteome</keyword>
<reference evidence="1 2" key="1">
    <citation type="submission" date="2021-09" db="EMBL/GenBank/DDBJ databases">
        <title>Genomic insights and catalytic innovation underlie evolution of tropane alkaloids biosynthesis.</title>
        <authorList>
            <person name="Wang Y.-J."/>
            <person name="Tian T."/>
            <person name="Huang J.-P."/>
            <person name="Huang S.-X."/>
        </authorList>
    </citation>
    <scope>NUCLEOTIDE SEQUENCE [LARGE SCALE GENOMIC DNA]</scope>
    <source>
        <strain evidence="1">KIB-2018</strain>
        <tissue evidence="1">Leaf</tissue>
    </source>
</reference>
<protein>
    <submittedName>
        <fullName evidence="1">Uncharacterized protein</fullName>
    </submittedName>
</protein>
<proteinExistence type="predicted"/>
<gene>
    <name evidence="1" type="ORF">K2173_003668</name>
</gene>
<dbReference type="Proteomes" id="UP001159364">
    <property type="component" value="Linkage Group LG05"/>
</dbReference>
<organism evidence="1 2">
    <name type="scientific">Erythroxylum novogranatense</name>
    <dbReference type="NCBI Taxonomy" id="1862640"/>
    <lineage>
        <taxon>Eukaryota</taxon>
        <taxon>Viridiplantae</taxon>
        <taxon>Streptophyta</taxon>
        <taxon>Embryophyta</taxon>
        <taxon>Tracheophyta</taxon>
        <taxon>Spermatophyta</taxon>
        <taxon>Magnoliopsida</taxon>
        <taxon>eudicotyledons</taxon>
        <taxon>Gunneridae</taxon>
        <taxon>Pentapetalae</taxon>
        <taxon>rosids</taxon>
        <taxon>fabids</taxon>
        <taxon>Malpighiales</taxon>
        <taxon>Erythroxylaceae</taxon>
        <taxon>Erythroxylum</taxon>
    </lineage>
</organism>
<dbReference type="InterPro" id="IPR040256">
    <property type="entry name" value="At4g02000-like"/>
</dbReference>
<dbReference type="PANTHER" id="PTHR31286">
    <property type="entry name" value="GLYCINE-RICH CELL WALL STRUCTURAL PROTEIN 1.8-LIKE"/>
    <property type="match status" value="1"/>
</dbReference>
<accession>A0AAV8TAL4</accession>
<name>A0AAV8TAL4_9ROSI</name>
<evidence type="ECO:0000313" key="2">
    <source>
        <dbReference type="Proteomes" id="UP001159364"/>
    </source>
</evidence>